<name>A0A6J7L8Z5_9ZZZZ</name>
<keyword evidence="1" id="KW-0812">Transmembrane</keyword>
<dbReference type="EMBL" id="CAFBPU010000031">
    <property type="protein sequence ID" value="CAB5035516.1"/>
    <property type="molecule type" value="Genomic_DNA"/>
</dbReference>
<dbReference type="AlphaFoldDB" id="A0A6J7L8Z5"/>
<gene>
    <name evidence="2" type="ORF">UFOPK3752_02390</name>
    <name evidence="3" type="ORF">UFOPK4150_01505</name>
</gene>
<evidence type="ECO:0000256" key="1">
    <source>
        <dbReference type="SAM" id="Phobius"/>
    </source>
</evidence>
<sequence length="59" mass="6477">MTVWLPDGRCGAYDAGWTVGGVMRVVRWLFALLAIGLVVGFVAGLIRPRRDELPPPVVR</sequence>
<keyword evidence="1" id="KW-1133">Transmembrane helix</keyword>
<protein>
    <submittedName>
        <fullName evidence="2">Unannotated protein</fullName>
    </submittedName>
</protein>
<proteinExistence type="predicted"/>
<feature type="transmembrane region" description="Helical" evidence="1">
    <location>
        <begin position="25"/>
        <end position="46"/>
    </location>
</feature>
<evidence type="ECO:0000313" key="2">
    <source>
        <dbReference type="EMBL" id="CAB4962649.1"/>
    </source>
</evidence>
<evidence type="ECO:0000313" key="3">
    <source>
        <dbReference type="EMBL" id="CAB5035516.1"/>
    </source>
</evidence>
<organism evidence="2">
    <name type="scientific">freshwater metagenome</name>
    <dbReference type="NCBI Taxonomy" id="449393"/>
    <lineage>
        <taxon>unclassified sequences</taxon>
        <taxon>metagenomes</taxon>
        <taxon>ecological metagenomes</taxon>
    </lineage>
</organism>
<reference evidence="2" key="1">
    <citation type="submission" date="2020-05" db="EMBL/GenBank/DDBJ databases">
        <authorList>
            <person name="Chiriac C."/>
            <person name="Salcher M."/>
            <person name="Ghai R."/>
            <person name="Kavagutti S V."/>
        </authorList>
    </citation>
    <scope>NUCLEOTIDE SEQUENCE</scope>
</reference>
<dbReference type="EMBL" id="CAFBND010000181">
    <property type="protein sequence ID" value="CAB4962649.1"/>
    <property type="molecule type" value="Genomic_DNA"/>
</dbReference>
<keyword evidence="1" id="KW-0472">Membrane</keyword>
<accession>A0A6J7L8Z5</accession>